<keyword evidence="3" id="KW-1003">Cell membrane</keyword>
<dbReference type="AlphaFoldDB" id="A0A2A4Z8P0"/>
<dbReference type="SUPFAM" id="SSF161098">
    <property type="entry name" value="MetI-like"/>
    <property type="match status" value="1"/>
</dbReference>
<feature type="domain" description="ABC transmembrane type-1" evidence="13">
    <location>
        <begin position="108"/>
        <end position="297"/>
    </location>
</feature>
<proteinExistence type="inferred from homology"/>
<evidence type="ECO:0000313" key="14">
    <source>
        <dbReference type="EMBL" id="PCJ03377.1"/>
    </source>
</evidence>
<dbReference type="GO" id="GO:0015833">
    <property type="term" value="P:peptide transport"/>
    <property type="evidence" value="ECO:0007669"/>
    <property type="project" value="UniProtKB-KW"/>
</dbReference>
<accession>A0A2A4Z8P0</accession>
<dbReference type="PANTHER" id="PTHR43386">
    <property type="entry name" value="OLIGOPEPTIDE TRANSPORT SYSTEM PERMEASE PROTEIN APPC"/>
    <property type="match status" value="1"/>
</dbReference>
<dbReference type="InterPro" id="IPR025966">
    <property type="entry name" value="OppC_N"/>
</dbReference>
<feature type="transmembrane region" description="Helical" evidence="12">
    <location>
        <begin position="173"/>
        <end position="190"/>
    </location>
</feature>
<keyword evidence="9 12" id="KW-0472">Membrane</keyword>
<dbReference type="InterPro" id="IPR000515">
    <property type="entry name" value="MetI-like"/>
</dbReference>
<reference evidence="14" key="2">
    <citation type="journal article" date="2018" name="ISME J.">
        <title>A dynamic microbial community with high functional redundancy inhabits the cold, oxic subseafloor aquifer.</title>
        <authorList>
            <person name="Tully B.J."/>
            <person name="Wheat C.G."/>
            <person name="Glazer B.T."/>
            <person name="Huber J.A."/>
        </authorList>
    </citation>
    <scope>NUCLEOTIDE SEQUENCE</scope>
    <source>
        <strain evidence="14">NORP83</strain>
    </source>
</reference>
<dbReference type="PROSITE" id="PS50928">
    <property type="entry name" value="ABC_TM1"/>
    <property type="match status" value="1"/>
</dbReference>
<keyword evidence="7" id="KW-0653">Protein transport</keyword>
<dbReference type="PANTHER" id="PTHR43386:SF2">
    <property type="entry name" value="OLIGOPEPTIDE TRANSPORT SYSTEM PERMEASE PROTEIN OPPC"/>
    <property type="match status" value="1"/>
</dbReference>
<comment type="subcellular location">
    <subcellularLocation>
        <location evidence="1">Cell inner membrane</location>
        <topology evidence="1">Multi-pass membrane protein</topology>
    </subcellularLocation>
    <subcellularLocation>
        <location evidence="12">Cell membrane</location>
        <topology evidence="12">Multi-pass membrane protein</topology>
    </subcellularLocation>
</comment>
<keyword evidence="2 12" id="KW-0813">Transport</keyword>
<keyword evidence="4" id="KW-0997">Cell inner membrane</keyword>
<evidence type="ECO:0000256" key="11">
    <source>
        <dbReference type="ARBA" id="ARBA00072251"/>
    </source>
</evidence>
<sequence>MVLFNKKTMDDVVDNLSNPDLVKGSSLWQDAFLRFRKNKAAVSATVILALMIILSFVGQWFAPWDYETIDWDLMGAGKDGGQPSLSNGHYFGVDNLGRDLFTRTLQGTQVSLLVGLLGTAVATFAGLFYGAIAGFVGGRVDNIMMRFVDILMSIPYMFIIIIVMVVFGRSVNLLFMAIGLFAWMDMARIVRGQTLAIKNKEYIEAARAAGVSGMRLITRHVIPNLLGVVVIYTSLLIPSLILTESFISFLGLGVQEPLTSWGALINEGAGQMQYGTPWMLAFPLSFFVVGLFCFLFIGDGLRDALDPKD</sequence>
<gene>
    <name evidence="14" type="ORF">COB13_01755</name>
</gene>
<comment type="similarity">
    <text evidence="10">Belongs to the binding-protein-dependent transport system permease family. OppBC subfamily.</text>
</comment>
<dbReference type="CDD" id="cd06261">
    <property type="entry name" value="TM_PBP2"/>
    <property type="match status" value="1"/>
</dbReference>
<evidence type="ECO:0000256" key="9">
    <source>
        <dbReference type="ARBA" id="ARBA00023136"/>
    </source>
</evidence>
<keyword evidence="8 12" id="KW-1133">Transmembrane helix</keyword>
<evidence type="ECO:0000256" key="7">
    <source>
        <dbReference type="ARBA" id="ARBA00022927"/>
    </source>
</evidence>
<feature type="transmembrane region" description="Helical" evidence="12">
    <location>
        <begin position="110"/>
        <end position="135"/>
    </location>
</feature>
<feature type="transmembrane region" description="Helical" evidence="12">
    <location>
        <begin position="278"/>
        <end position="298"/>
    </location>
</feature>
<evidence type="ECO:0000256" key="10">
    <source>
        <dbReference type="ARBA" id="ARBA00024202"/>
    </source>
</evidence>
<dbReference type="Pfam" id="PF12911">
    <property type="entry name" value="OppC_N"/>
    <property type="match status" value="1"/>
</dbReference>
<evidence type="ECO:0000256" key="5">
    <source>
        <dbReference type="ARBA" id="ARBA00022692"/>
    </source>
</evidence>
<protein>
    <recommendedName>
        <fullName evidence="11">Oligopeptide transport system permease protein OppC</fullName>
    </recommendedName>
</protein>
<dbReference type="Gene3D" id="1.10.3720.10">
    <property type="entry name" value="MetI-like"/>
    <property type="match status" value="1"/>
</dbReference>
<dbReference type="GO" id="GO:0055085">
    <property type="term" value="P:transmembrane transport"/>
    <property type="evidence" value="ECO:0007669"/>
    <property type="project" value="InterPro"/>
</dbReference>
<name>A0A2A4Z8P0_9PROT</name>
<feature type="transmembrane region" description="Helical" evidence="12">
    <location>
        <begin position="40"/>
        <end position="62"/>
    </location>
</feature>
<dbReference type="InterPro" id="IPR035906">
    <property type="entry name" value="MetI-like_sf"/>
</dbReference>
<reference key="1">
    <citation type="submission" date="2017-08" db="EMBL/GenBank/DDBJ databases">
        <title>A dynamic microbial community with high functional redundancy inhabits the cold, oxic subseafloor aquifer.</title>
        <authorList>
            <person name="Tully B.J."/>
            <person name="Wheat C.G."/>
            <person name="Glazer B.T."/>
            <person name="Huber J.A."/>
        </authorList>
    </citation>
    <scope>NUCLEOTIDE SEQUENCE [LARGE SCALE GENOMIC DNA]</scope>
</reference>
<dbReference type="EMBL" id="NVUS01000002">
    <property type="protein sequence ID" value="PCJ03377.1"/>
    <property type="molecule type" value="Genomic_DNA"/>
</dbReference>
<feature type="transmembrane region" description="Helical" evidence="12">
    <location>
        <begin position="147"/>
        <end position="167"/>
    </location>
</feature>
<evidence type="ECO:0000256" key="8">
    <source>
        <dbReference type="ARBA" id="ARBA00022989"/>
    </source>
</evidence>
<dbReference type="GO" id="GO:0005886">
    <property type="term" value="C:plasma membrane"/>
    <property type="evidence" value="ECO:0007669"/>
    <property type="project" value="UniProtKB-SubCell"/>
</dbReference>
<dbReference type="GO" id="GO:0015031">
    <property type="term" value="P:protein transport"/>
    <property type="evidence" value="ECO:0007669"/>
    <property type="project" value="UniProtKB-KW"/>
</dbReference>
<evidence type="ECO:0000256" key="1">
    <source>
        <dbReference type="ARBA" id="ARBA00004429"/>
    </source>
</evidence>
<dbReference type="Pfam" id="PF00528">
    <property type="entry name" value="BPD_transp_1"/>
    <property type="match status" value="1"/>
</dbReference>
<dbReference type="InterPro" id="IPR050366">
    <property type="entry name" value="BP-dependent_transpt_permease"/>
</dbReference>
<organism evidence="14">
    <name type="scientific">OCS116 cluster bacterium</name>
    <dbReference type="NCBI Taxonomy" id="2030921"/>
    <lineage>
        <taxon>Bacteria</taxon>
        <taxon>Pseudomonadati</taxon>
        <taxon>Pseudomonadota</taxon>
        <taxon>Alphaproteobacteria</taxon>
        <taxon>OCS116 cluster</taxon>
    </lineage>
</organism>
<keyword evidence="6" id="KW-0571">Peptide transport</keyword>
<evidence type="ECO:0000256" key="6">
    <source>
        <dbReference type="ARBA" id="ARBA00022856"/>
    </source>
</evidence>
<feature type="transmembrane region" description="Helical" evidence="12">
    <location>
        <begin position="221"/>
        <end position="242"/>
    </location>
</feature>
<comment type="caution">
    <text evidence="14">The sequence shown here is derived from an EMBL/GenBank/DDBJ whole genome shotgun (WGS) entry which is preliminary data.</text>
</comment>
<keyword evidence="5 12" id="KW-0812">Transmembrane</keyword>
<evidence type="ECO:0000256" key="12">
    <source>
        <dbReference type="RuleBase" id="RU363032"/>
    </source>
</evidence>
<evidence type="ECO:0000256" key="3">
    <source>
        <dbReference type="ARBA" id="ARBA00022475"/>
    </source>
</evidence>
<evidence type="ECO:0000259" key="13">
    <source>
        <dbReference type="PROSITE" id="PS50928"/>
    </source>
</evidence>
<evidence type="ECO:0000256" key="2">
    <source>
        <dbReference type="ARBA" id="ARBA00022448"/>
    </source>
</evidence>
<evidence type="ECO:0000256" key="4">
    <source>
        <dbReference type="ARBA" id="ARBA00022519"/>
    </source>
</evidence>